<name>A0A2M7VC12_9BACT</name>
<dbReference type="Proteomes" id="UP000231453">
    <property type="component" value="Unassembled WGS sequence"/>
</dbReference>
<accession>A0A2M7VC12</accession>
<comment type="caution">
    <text evidence="1">The sequence shown here is derived from an EMBL/GenBank/DDBJ whole genome shotgun (WGS) entry which is preliminary data.</text>
</comment>
<reference evidence="2" key="1">
    <citation type="submission" date="2017-09" db="EMBL/GenBank/DDBJ databases">
        <title>Depth-based differentiation of microbial function through sediment-hosted aquifers and enrichment of novel symbionts in the deep terrestrial subsurface.</title>
        <authorList>
            <person name="Probst A.J."/>
            <person name="Ladd B."/>
            <person name="Jarett J.K."/>
            <person name="Geller-Mcgrath D.E."/>
            <person name="Sieber C.M.K."/>
            <person name="Emerson J.B."/>
            <person name="Anantharaman K."/>
            <person name="Thomas B.C."/>
            <person name="Malmstrom R."/>
            <person name="Stieglmeier M."/>
            <person name="Klingl A."/>
            <person name="Woyke T."/>
            <person name="Ryan C.M."/>
            <person name="Banfield J.F."/>
        </authorList>
    </citation>
    <scope>NUCLEOTIDE SEQUENCE [LARGE SCALE GENOMIC DNA]</scope>
</reference>
<sequence length="215" mass="25645">MLKSNDTTHKKWVPIGKIKISKQTKHKFNDFLSYMFNLSIEELKKDYFDINLIEFSTIILKTHLFIENLINEIIEASFVNSKKVIKTNFSNKINLLESVGFDSTFIEKIKYINYLRNKFSHNYKYILNQKEIKKIIDDFNYPNVPGEENFNIKEKVFSNLVAFIGEIGSRLRLEKELPFFSTILRQEKLYKNDKGFNKKDLHKIYNLLIRKLNKN</sequence>
<evidence type="ECO:0000313" key="1">
    <source>
        <dbReference type="EMBL" id="PIZ96614.1"/>
    </source>
</evidence>
<protein>
    <submittedName>
        <fullName evidence="1">Uncharacterized protein</fullName>
    </submittedName>
</protein>
<gene>
    <name evidence="1" type="ORF">COX80_00860</name>
</gene>
<dbReference type="AlphaFoldDB" id="A0A2M7VC12"/>
<evidence type="ECO:0000313" key="2">
    <source>
        <dbReference type="Proteomes" id="UP000231453"/>
    </source>
</evidence>
<organism evidence="1 2">
    <name type="scientific">Candidatus Magasanikbacteria bacterium CG_4_10_14_0_2_um_filter_33_14</name>
    <dbReference type="NCBI Taxonomy" id="1974636"/>
    <lineage>
        <taxon>Bacteria</taxon>
        <taxon>Candidatus Magasanikiibacteriota</taxon>
    </lineage>
</organism>
<dbReference type="EMBL" id="PFPL01000015">
    <property type="protein sequence ID" value="PIZ96614.1"/>
    <property type="molecule type" value="Genomic_DNA"/>
</dbReference>
<proteinExistence type="predicted"/>